<sequence length="285" mass="32071">MAKTLRLIAPDWQAGAKEDYYFGAQMLAALAPKGDEQTEYKVPVAPPKGEPLKDENGVTEQKATVSNVENAQAIIRKVQPERIITLGGNCLVSEAPFDYLHGKYGDELGIIWFDAHPDISTPEMFNHEHAMVLANLMQKGDPVHNKLVAHPFASKDILYVGLQPLTAEEEKQMEKHGLSYTIQENGMLGNKEIKEWIANNNFKKLAVHWDLDVLAPTDYHSLYFNEPEVPMFDGASCGREKFIAVVEKLLVLQEMADIVGFTVAEYLPWDAIRLRKALNQLKIFH</sequence>
<protein>
    <submittedName>
        <fullName evidence="5">Arginase family protein</fullName>
    </submittedName>
</protein>
<evidence type="ECO:0000256" key="4">
    <source>
        <dbReference type="PROSITE-ProRule" id="PRU00742"/>
    </source>
</evidence>
<comment type="similarity">
    <text evidence="4">Belongs to the arginase family.</text>
</comment>
<accession>A0A927WI99</accession>
<dbReference type="RefSeq" id="WP_303669037.1">
    <property type="nucleotide sequence ID" value="NZ_SVCA01000004.1"/>
</dbReference>
<dbReference type="GO" id="GO:0004053">
    <property type="term" value="F:arginase activity"/>
    <property type="evidence" value="ECO:0007669"/>
    <property type="project" value="TreeGrafter"/>
</dbReference>
<keyword evidence="3" id="KW-0464">Manganese</keyword>
<reference evidence="5" key="1">
    <citation type="submission" date="2019-04" db="EMBL/GenBank/DDBJ databases">
        <title>Evolution of Biomass-Degrading Anaerobic Consortia Revealed by Metagenomics.</title>
        <authorList>
            <person name="Peng X."/>
        </authorList>
    </citation>
    <scope>NUCLEOTIDE SEQUENCE</scope>
    <source>
        <strain evidence="5">SIG242</strain>
    </source>
</reference>
<dbReference type="EMBL" id="SVCA01000004">
    <property type="protein sequence ID" value="MBE6084961.1"/>
    <property type="molecule type" value="Genomic_DNA"/>
</dbReference>
<evidence type="ECO:0000313" key="5">
    <source>
        <dbReference type="EMBL" id="MBE6084961.1"/>
    </source>
</evidence>
<dbReference type="Gene3D" id="3.40.800.10">
    <property type="entry name" value="Ureohydrolase domain"/>
    <property type="match status" value="1"/>
</dbReference>
<evidence type="ECO:0000256" key="2">
    <source>
        <dbReference type="ARBA" id="ARBA00022801"/>
    </source>
</evidence>
<keyword evidence="2" id="KW-0378">Hydrolase</keyword>
<evidence type="ECO:0000313" key="6">
    <source>
        <dbReference type="Proteomes" id="UP000772151"/>
    </source>
</evidence>
<evidence type="ECO:0000256" key="3">
    <source>
        <dbReference type="ARBA" id="ARBA00023211"/>
    </source>
</evidence>
<dbReference type="GO" id="GO:0005829">
    <property type="term" value="C:cytosol"/>
    <property type="evidence" value="ECO:0007669"/>
    <property type="project" value="TreeGrafter"/>
</dbReference>
<proteinExistence type="inferred from homology"/>
<dbReference type="PANTHER" id="PTHR43782">
    <property type="entry name" value="ARGINASE"/>
    <property type="match status" value="1"/>
</dbReference>
<dbReference type="GO" id="GO:0030145">
    <property type="term" value="F:manganese ion binding"/>
    <property type="evidence" value="ECO:0007669"/>
    <property type="project" value="TreeGrafter"/>
</dbReference>
<comment type="caution">
    <text evidence="5">The sequence shown here is derived from an EMBL/GenBank/DDBJ whole genome shotgun (WGS) entry which is preliminary data.</text>
</comment>
<name>A0A927WI99_SELRU</name>
<dbReference type="Proteomes" id="UP000772151">
    <property type="component" value="Unassembled WGS sequence"/>
</dbReference>
<dbReference type="InterPro" id="IPR023696">
    <property type="entry name" value="Ureohydrolase_dom_sf"/>
</dbReference>
<keyword evidence="1" id="KW-0479">Metal-binding</keyword>
<gene>
    <name evidence="5" type="ORF">E7203_05745</name>
</gene>
<evidence type="ECO:0000256" key="1">
    <source>
        <dbReference type="ARBA" id="ARBA00022723"/>
    </source>
</evidence>
<organism evidence="5 6">
    <name type="scientific">Selenomonas ruminantium</name>
    <dbReference type="NCBI Taxonomy" id="971"/>
    <lineage>
        <taxon>Bacteria</taxon>
        <taxon>Bacillati</taxon>
        <taxon>Bacillota</taxon>
        <taxon>Negativicutes</taxon>
        <taxon>Selenomonadales</taxon>
        <taxon>Selenomonadaceae</taxon>
        <taxon>Selenomonas</taxon>
    </lineage>
</organism>
<dbReference type="PROSITE" id="PS51409">
    <property type="entry name" value="ARGINASE_2"/>
    <property type="match status" value="1"/>
</dbReference>
<dbReference type="PANTHER" id="PTHR43782:SF3">
    <property type="entry name" value="ARGINASE"/>
    <property type="match status" value="1"/>
</dbReference>
<dbReference type="Pfam" id="PF00491">
    <property type="entry name" value="Arginase"/>
    <property type="match status" value="1"/>
</dbReference>
<dbReference type="SUPFAM" id="SSF52768">
    <property type="entry name" value="Arginase/deacetylase"/>
    <property type="match status" value="1"/>
</dbReference>
<dbReference type="CDD" id="cd09999">
    <property type="entry name" value="Arginase-like_1"/>
    <property type="match status" value="1"/>
</dbReference>
<dbReference type="AlphaFoldDB" id="A0A927WI99"/>
<dbReference type="InterPro" id="IPR006035">
    <property type="entry name" value="Ureohydrolase"/>
</dbReference>